<evidence type="ECO:0000313" key="1">
    <source>
        <dbReference type="EMBL" id="EKD29692.1"/>
    </source>
</evidence>
<dbReference type="InterPro" id="IPR029033">
    <property type="entry name" value="His_PPase_superfam"/>
</dbReference>
<gene>
    <name evidence="1" type="ORF">ACD_78C00316G0003</name>
</gene>
<comment type="caution">
    <text evidence="1">The sequence shown here is derived from an EMBL/GenBank/DDBJ whole genome shotgun (WGS) entry which is preliminary data.</text>
</comment>
<dbReference type="AlphaFoldDB" id="K1XWW2"/>
<name>K1XWW2_9BACT</name>
<dbReference type="SUPFAM" id="SSF53254">
    <property type="entry name" value="Phosphoglycerate mutase-like"/>
    <property type="match status" value="1"/>
</dbReference>
<reference evidence="1" key="1">
    <citation type="journal article" date="2012" name="Science">
        <title>Fermentation, hydrogen, and sulfur metabolism in multiple uncultivated bacterial phyla.</title>
        <authorList>
            <person name="Wrighton K.C."/>
            <person name="Thomas B.C."/>
            <person name="Sharon I."/>
            <person name="Miller C.S."/>
            <person name="Castelle C.J."/>
            <person name="VerBerkmoes N.C."/>
            <person name="Wilkins M.J."/>
            <person name="Hettich R.L."/>
            <person name="Lipton M.S."/>
            <person name="Williams K.H."/>
            <person name="Long P.E."/>
            <person name="Banfield J.F."/>
        </authorList>
    </citation>
    <scope>NUCLEOTIDE SEQUENCE [LARGE SCALE GENOMIC DNA]</scope>
</reference>
<dbReference type="CDD" id="cd07040">
    <property type="entry name" value="HP"/>
    <property type="match status" value="1"/>
</dbReference>
<evidence type="ECO:0008006" key="2">
    <source>
        <dbReference type="Google" id="ProtNLM"/>
    </source>
</evidence>
<organism evidence="1">
    <name type="scientific">uncultured bacterium</name>
    <name type="common">gcode 4</name>
    <dbReference type="NCBI Taxonomy" id="1234023"/>
    <lineage>
        <taxon>Bacteria</taxon>
        <taxon>environmental samples</taxon>
    </lineage>
</organism>
<dbReference type="InterPro" id="IPR013078">
    <property type="entry name" value="His_Pase_superF_clade-1"/>
</dbReference>
<dbReference type="EMBL" id="AMFJ01034316">
    <property type="protein sequence ID" value="EKD29692.1"/>
    <property type="molecule type" value="Genomic_DNA"/>
</dbReference>
<dbReference type="Gene3D" id="3.40.50.1240">
    <property type="entry name" value="Phosphoglycerate mutase-like"/>
    <property type="match status" value="1"/>
</dbReference>
<sequence length="260" mass="30244">MKVSFIRHGDALYNNIGHEKDFLCLYGDLKPDAIEKLRLQARAFAEKIDSDELVTIWSSPIPRAIETANIFTDELDKKEISIRKRKLFAIFEEARGFRWEYLRGMVSGGETKIHNHTVILDKNMTNPKGLSFGRYFRESAWKEIPVDYLNSLWEKGEVLSGIETFSSLTKRIFREIERLAKIKTKGKQHVLIFTHQCNTDFLTELLNEYQHWGILTGENITLEHRNMDFDIVDFPQEISNKENVKGVISGTKKKFSDILQ</sequence>
<dbReference type="Pfam" id="PF00300">
    <property type="entry name" value="His_Phos_1"/>
    <property type="match status" value="1"/>
</dbReference>
<proteinExistence type="predicted"/>
<protein>
    <recommendedName>
        <fullName evidence="2">Phosphoglycerate mutase</fullName>
    </recommendedName>
</protein>
<accession>K1XWW2</accession>